<keyword evidence="5" id="KW-0472">Membrane</keyword>
<sequence>MVWILIALMTGAAVLCVVWPLSKARGRTFAMTGDDLPFYRDQLRALDRDVAAGLVPASEAEGSRAEIGRRLIAAADRTATPAHASANRIRLLAIAAAVALLVPGLSLWLYLRVGAPQLPDLPLTARLAAPNPDDLGAAIARIETHLISHPTDGKGFSLLAPIYVRLGRYADAVRAYERTLVLLGETAERRAAYGEALTLQADGVVTAEARDAFQKALDDDPKSPQPRYFLGLAAEQDGDKPRAKALWTALVDESPEDAPWLPEVRARLAALDQAAPVKPATRLPAPTGEAAASIAALPAGQQLAAIHGMVDGLAARLQQNGQDKEGWLRLVRAYTVLGEKDKAASALADARRNLAADAAGLSQLDGLARELGLGGQG</sequence>
<evidence type="ECO:0000256" key="5">
    <source>
        <dbReference type="SAM" id="Phobius"/>
    </source>
</evidence>
<keyword evidence="2" id="KW-0677">Repeat</keyword>
<keyword evidence="8" id="KW-1185">Reference proteome</keyword>
<evidence type="ECO:0000313" key="7">
    <source>
        <dbReference type="EMBL" id="MCW6506526.1"/>
    </source>
</evidence>
<dbReference type="GO" id="GO:0005886">
    <property type="term" value="C:plasma membrane"/>
    <property type="evidence" value="ECO:0007669"/>
    <property type="project" value="TreeGrafter"/>
</dbReference>
<dbReference type="InterPro" id="IPR011990">
    <property type="entry name" value="TPR-like_helical_dom_sf"/>
</dbReference>
<dbReference type="SUPFAM" id="SSF48452">
    <property type="entry name" value="TPR-like"/>
    <property type="match status" value="1"/>
</dbReference>
<reference evidence="7" key="1">
    <citation type="submission" date="2022-05" db="EMBL/GenBank/DDBJ databases">
        <authorList>
            <person name="Pankratov T."/>
        </authorList>
    </citation>
    <scope>NUCLEOTIDE SEQUENCE</scope>
    <source>
        <strain evidence="7">BP6-180914</strain>
    </source>
</reference>
<organism evidence="7 8">
    <name type="scientific">Lichenifustis flavocetrariae</name>
    <dbReference type="NCBI Taxonomy" id="2949735"/>
    <lineage>
        <taxon>Bacteria</taxon>
        <taxon>Pseudomonadati</taxon>
        <taxon>Pseudomonadota</taxon>
        <taxon>Alphaproteobacteria</taxon>
        <taxon>Hyphomicrobiales</taxon>
        <taxon>Lichenihabitantaceae</taxon>
        <taxon>Lichenifustis</taxon>
    </lineage>
</organism>
<dbReference type="NCBIfam" id="TIGR03142">
    <property type="entry name" value="cytochro_ccmI"/>
    <property type="match status" value="1"/>
</dbReference>
<dbReference type="EMBL" id="JAMOIM010000001">
    <property type="protein sequence ID" value="MCW6506526.1"/>
    <property type="molecule type" value="Genomic_DNA"/>
</dbReference>
<dbReference type="AlphaFoldDB" id="A0AA42CI71"/>
<dbReference type="Gene3D" id="1.25.40.10">
    <property type="entry name" value="Tetratricopeptide repeat domain"/>
    <property type="match status" value="2"/>
</dbReference>
<dbReference type="Proteomes" id="UP001165667">
    <property type="component" value="Unassembled WGS sequence"/>
</dbReference>
<proteinExistence type="predicted"/>
<feature type="domain" description="Cytochrome c-type biogenesis protein H TPR" evidence="6">
    <location>
        <begin position="141"/>
        <end position="258"/>
    </location>
</feature>
<protein>
    <submittedName>
        <fullName evidence="7">C-type cytochrome biogenesis protein CcmI</fullName>
    </submittedName>
</protein>
<accession>A0AA42CI71</accession>
<dbReference type="GO" id="GO:0030313">
    <property type="term" value="C:cell envelope"/>
    <property type="evidence" value="ECO:0007669"/>
    <property type="project" value="UniProtKB-SubCell"/>
</dbReference>
<comment type="caution">
    <text evidence="7">The sequence shown here is derived from an EMBL/GenBank/DDBJ whole genome shotgun (WGS) entry which is preliminary data.</text>
</comment>
<evidence type="ECO:0000256" key="1">
    <source>
        <dbReference type="ARBA" id="ARBA00004196"/>
    </source>
</evidence>
<evidence type="ECO:0000256" key="2">
    <source>
        <dbReference type="ARBA" id="ARBA00022737"/>
    </source>
</evidence>
<dbReference type="InterPro" id="IPR051263">
    <property type="entry name" value="C-type_cytochrome_biogenesis"/>
</dbReference>
<keyword evidence="3" id="KW-0201">Cytochrome c-type biogenesis</keyword>
<evidence type="ECO:0000259" key="6">
    <source>
        <dbReference type="Pfam" id="PF23914"/>
    </source>
</evidence>
<dbReference type="RefSeq" id="WP_282582888.1">
    <property type="nucleotide sequence ID" value="NZ_JAMOIM010000001.1"/>
</dbReference>
<evidence type="ECO:0000313" key="8">
    <source>
        <dbReference type="Proteomes" id="UP001165667"/>
    </source>
</evidence>
<comment type="subcellular location">
    <subcellularLocation>
        <location evidence="1">Cell envelope</location>
    </subcellularLocation>
</comment>
<dbReference type="InterPro" id="IPR056413">
    <property type="entry name" value="TPR_CcmH_CycH"/>
</dbReference>
<evidence type="ECO:0000256" key="3">
    <source>
        <dbReference type="ARBA" id="ARBA00022748"/>
    </source>
</evidence>
<evidence type="ECO:0000256" key="4">
    <source>
        <dbReference type="ARBA" id="ARBA00022803"/>
    </source>
</evidence>
<feature type="transmembrane region" description="Helical" evidence="5">
    <location>
        <begin position="91"/>
        <end position="111"/>
    </location>
</feature>
<dbReference type="PANTHER" id="PTHR47870">
    <property type="entry name" value="CYTOCHROME C-TYPE BIOGENESIS PROTEIN CCMH"/>
    <property type="match status" value="1"/>
</dbReference>
<dbReference type="PANTHER" id="PTHR47870:SF1">
    <property type="entry name" value="CYTOCHROME C-TYPE BIOGENESIS PROTEIN CCMH"/>
    <property type="match status" value="1"/>
</dbReference>
<keyword evidence="4" id="KW-0802">TPR repeat</keyword>
<keyword evidence="5" id="KW-0812">Transmembrane</keyword>
<dbReference type="GO" id="GO:0017004">
    <property type="term" value="P:cytochrome complex assembly"/>
    <property type="evidence" value="ECO:0007669"/>
    <property type="project" value="UniProtKB-KW"/>
</dbReference>
<keyword evidence="5" id="KW-1133">Transmembrane helix</keyword>
<dbReference type="Pfam" id="PF23914">
    <property type="entry name" value="TPR_CcmH_CycH"/>
    <property type="match status" value="1"/>
</dbReference>
<name>A0AA42CI71_9HYPH</name>
<dbReference type="InterPro" id="IPR017560">
    <property type="entry name" value="Cyt_c_biogenesis_CcmI"/>
</dbReference>
<gene>
    <name evidence="7" type="primary">ccmI</name>
    <name evidence="7" type="ORF">M8523_00640</name>
</gene>